<sequence>MSRTRRRHAALLRELPLPVPFDVHALCDQVAARRGRPIRLLPMSGLTGVCGLWIATDHTDLIFHESETTPPHREHIILHELAHVLCDHYPASLDPAEQAAMLLPGLDPAMVRRVLGRAGYSSAEEREAELLASLIRQRATPGRTVTGRLRNALDDDFA</sequence>
<gene>
    <name evidence="1" type="ORF">JOM49_004931</name>
</gene>
<accession>A0ABS4PVG3</accession>
<organism evidence="1 2">
    <name type="scientific">Amycolatopsis magusensis</name>
    <dbReference type="NCBI Taxonomy" id="882444"/>
    <lineage>
        <taxon>Bacteria</taxon>
        <taxon>Bacillati</taxon>
        <taxon>Actinomycetota</taxon>
        <taxon>Actinomycetes</taxon>
        <taxon>Pseudonocardiales</taxon>
        <taxon>Pseudonocardiaceae</taxon>
        <taxon>Amycolatopsis</taxon>
    </lineage>
</organism>
<dbReference type="RefSeq" id="WP_209666582.1">
    <property type="nucleotide sequence ID" value="NZ_JAGGMS010000001.1"/>
</dbReference>
<dbReference type="Proteomes" id="UP000741013">
    <property type="component" value="Unassembled WGS sequence"/>
</dbReference>
<evidence type="ECO:0008006" key="3">
    <source>
        <dbReference type="Google" id="ProtNLM"/>
    </source>
</evidence>
<evidence type="ECO:0000313" key="1">
    <source>
        <dbReference type="EMBL" id="MBP2183405.1"/>
    </source>
</evidence>
<reference evidence="1 2" key="1">
    <citation type="submission" date="2021-03" db="EMBL/GenBank/DDBJ databases">
        <title>Sequencing the genomes of 1000 actinobacteria strains.</title>
        <authorList>
            <person name="Klenk H.-P."/>
        </authorList>
    </citation>
    <scope>NUCLEOTIDE SEQUENCE [LARGE SCALE GENOMIC DNA]</scope>
    <source>
        <strain evidence="1 2">DSM 45510</strain>
    </source>
</reference>
<name>A0ABS4PVG3_9PSEU</name>
<keyword evidence="2" id="KW-1185">Reference proteome</keyword>
<dbReference type="EMBL" id="JAGGMS010000001">
    <property type="protein sequence ID" value="MBP2183405.1"/>
    <property type="molecule type" value="Genomic_DNA"/>
</dbReference>
<proteinExistence type="predicted"/>
<evidence type="ECO:0000313" key="2">
    <source>
        <dbReference type="Proteomes" id="UP000741013"/>
    </source>
</evidence>
<comment type="caution">
    <text evidence="1">The sequence shown here is derived from an EMBL/GenBank/DDBJ whole genome shotgun (WGS) entry which is preliminary data.</text>
</comment>
<protein>
    <recommendedName>
        <fullName evidence="3">IrrE N-terminal-like domain-containing protein</fullName>
    </recommendedName>
</protein>